<dbReference type="SUPFAM" id="SSF51126">
    <property type="entry name" value="Pectin lyase-like"/>
    <property type="match status" value="1"/>
</dbReference>
<evidence type="ECO:0000259" key="5">
    <source>
        <dbReference type="PROSITE" id="PS50093"/>
    </source>
</evidence>
<organism evidence="6 7">
    <name type="scientific">Methanosarcina barkeri 3</name>
    <dbReference type="NCBI Taxonomy" id="1434107"/>
    <lineage>
        <taxon>Archaea</taxon>
        <taxon>Methanobacteriati</taxon>
        <taxon>Methanobacteriota</taxon>
        <taxon>Stenosarchaea group</taxon>
        <taxon>Methanomicrobia</taxon>
        <taxon>Methanosarcinales</taxon>
        <taxon>Methanosarcinaceae</taxon>
        <taxon>Methanosarcina</taxon>
    </lineage>
</organism>
<protein>
    <submittedName>
        <fullName evidence="6">Cell surface protein</fullName>
    </submittedName>
</protein>
<dbReference type="InterPro" id="IPR026371">
    <property type="entry name" value="PGF_CTERM"/>
</dbReference>
<evidence type="ECO:0000256" key="2">
    <source>
        <dbReference type="ARBA" id="ARBA00022729"/>
    </source>
</evidence>
<dbReference type="InterPro" id="IPR011050">
    <property type="entry name" value="Pectin_lyase_fold/virulence"/>
</dbReference>
<keyword evidence="7" id="KW-1185">Reference proteome</keyword>
<dbReference type="CDD" id="cd00146">
    <property type="entry name" value="PKD"/>
    <property type="match status" value="1"/>
</dbReference>
<feature type="domain" description="PKD" evidence="5">
    <location>
        <begin position="365"/>
        <end position="426"/>
    </location>
</feature>
<dbReference type="SUPFAM" id="SSF49299">
    <property type="entry name" value="PKD domain"/>
    <property type="match status" value="1"/>
</dbReference>
<evidence type="ECO:0000256" key="4">
    <source>
        <dbReference type="ARBA" id="ARBA00022786"/>
    </source>
</evidence>
<dbReference type="EMBL" id="CP009517">
    <property type="protein sequence ID" value="AKB81383.1"/>
    <property type="molecule type" value="Genomic_DNA"/>
</dbReference>
<dbReference type="PANTHER" id="PTHR22990:SF15">
    <property type="entry name" value="F-BOX ONLY PROTEIN 10"/>
    <property type="match status" value="1"/>
</dbReference>
<evidence type="ECO:0000313" key="6">
    <source>
        <dbReference type="EMBL" id="AKB81383.1"/>
    </source>
</evidence>
<dbReference type="PATRIC" id="fig|1434107.4.peg.1066"/>
<dbReference type="Gene3D" id="2.160.20.10">
    <property type="entry name" value="Single-stranded right-handed beta-helix, Pectin lyase-like"/>
    <property type="match status" value="1"/>
</dbReference>
<accession>A0A0E3SL22</accession>
<dbReference type="InterPro" id="IPR022441">
    <property type="entry name" value="Para_beta_helix_rpt-2"/>
</dbReference>
<dbReference type="PROSITE" id="PS50093">
    <property type="entry name" value="PKD"/>
    <property type="match status" value="1"/>
</dbReference>
<dbReference type="InterPro" id="IPR013783">
    <property type="entry name" value="Ig-like_fold"/>
</dbReference>
<gene>
    <name evidence="6" type="ORF">MSBR3_0805</name>
</gene>
<dbReference type="SMART" id="SM00722">
    <property type="entry name" value="CASH"/>
    <property type="match status" value="2"/>
</dbReference>
<dbReference type="Pfam" id="PF18204">
    <property type="entry name" value="PGF-CTERM"/>
    <property type="match status" value="1"/>
</dbReference>
<dbReference type="InterPro" id="IPR006633">
    <property type="entry name" value="Carb-bd_sugar_hydrolysis-dom"/>
</dbReference>
<dbReference type="Gene3D" id="2.60.40.10">
    <property type="entry name" value="Immunoglobulins"/>
    <property type="match status" value="1"/>
</dbReference>
<dbReference type="NCBIfam" id="TIGR03804">
    <property type="entry name" value="para_beta_helix"/>
    <property type="match status" value="3"/>
</dbReference>
<dbReference type="InterPro" id="IPR007742">
    <property type="entry name" value="NosD_dom"/>
</dbReference>
<evidence type="ECO:0000313" key="7">
    <source>
        <dbReference type="Proteomes" id="UP000033066"/>
    </source>
</evidence>
<dbReference type="SMART" id="SM00089">
    <property type="entry name" value="PKD"/>
    <property type="match status" value="1"/>
</dbReference>
<dbReference type="RefSeq" id="WP_230627783.1">
    <property type="nucleotide sequence ID" value="NZ_CP009517.1"/>
</dbReference>
<reference evidence="6" key="1">
    <citation type="submission" date="2014-07" db="EMBL/GenBank/DDBJ databases">
        <title>Methanogenic archaea and the global carbon cycle.</title>
        <authorList>
            <person name="Henriksen J.R."/>
            <person name="Luke J."/>
            <person name="Reinhart S."/>
            <person name="Benedict M.N."/>
            <person name="Youngblut N.D."/>
            <person name="Metcalf M.E."/>
            <person name="Whitaker R.J."/>
            <person name="Metcalf W.W."/>
        </authorList>
    </citation>
    <scope>NUCLEOTIDE SEQUENCE [LARGE SCALE GENOMIC DNA]</scope>
    <source>
        <strain evidence="6">3</strain>
    </source>
</reference>
<dbReference type="Pfam" id="PF05048">
    <property type="entry name" value="NosD"/>
    <property type="match status" value="1"/>
</dbReference>
<evidence type="ECO:0000256" key="1">
    <source>
        <dbReference type="ARBA" id="ARBA00004906"/>
    </source>
</evidence>
<dbReference type="InterPro" id="IPR051550">
    <property type="entry name" value="SCF-Subunits/Alg-Epimerases"/>
</dbReference>
<sequence>MSVFLILILSSGIGAANEILVHSGESIQAAVNSAVSGDVIIVQPGTYTENINVTVHNLVIKSESGNPVNTIIMAKDPALDVFGIEANKVTISGFKITEAKKDHAGVYMYQCKNCTVENNRLLNNTVGIYLKNSDYNTILDNLIGKGEKGITIQQSNYNTISENRASKNRYGFYVPNSEGNLISNNTLSENKDYGISLSTGVSNTLSENNASNNGRGVYLGNSDNNKISDNTITSNEVYGLFICPKSDKNNVLNNYFNNTVNAIPNNGTDNIYYIEKTSGTNIVGGPYLAGNYWAKPDGLGPSEITPDADGDGIADKVYKLENSDYVDRMPLVAAKVKDPILPVANFSTNATGGHSPLSVKFTDLSGNETERNWDFESDGTIDSTDEKPVHTFTEPGTYTVNLTASNENGTASKNYIIAVLEENETQDAGQNEIASLPGFELIYGIFGLVAVFLQRKR</sequence>
<comment type="pathway">
    <text evidence="1">Protein modification; protein ubiquitination.</text>
</comment>
<keyword evidence="2" id="KW-0732">Signal</keyword>
<evidence type="ECO:0000256" key="3">
    <source>
        <dbReference type="ARBA" id="ARBA00022737"/>
    </source>
</evidence>
<keyword evidence="3" id="KW-0677">Repeat</keyword>
<dbReference type="InterPro" id="IPR006626">
    <property type="entry name" value="PbH1"/>
</dbReference>
<dbReference type="STRING" id="1434107.MSBR3_0805"/>
<dbReference type="AlphaFoldDB" id="A0A0E3SL22"/>
<dbReference type="FunFam" id="2.60.40.10:FF:000270">
    <property type="entry name" value="Cell surface protein"/>
    <property type="match status" value="1"/>
</dbReference>
<dbReference type="InterPro" id="IPR035986">
    <property type="entry name" value="PKD_dom_sf"/>
</dbReference>
<dbReference type="Pfam" id="PF18911">
    <property type="entry name" value="PKD_4"/>
    <property type="match status" value="1"/>
</dbReference>
<dbReference type="InterPro" id="IPR000601">
    <property type="entry name" value="PKD_dom"/>
</dbReference>
<dbReference type="PANTHER" id="PTHR22990">
    <property type="entry name" value="F-BOX ONLY PROTEIN"/>
    <property type="match status" value="1"/>
</dbReference>
<dbReference type="HOGENOM" id="CLU_009318_4_2_2"/>
<dbReference type="InterPro" id="IPR012334">
    <property type="entry name" value="Pectin_lyas_fold"/>
</dbReference>
<keyword evidence="4" id="KW-0833">Ubl conjugation pathway</keyword>
<dbReference type="KEGG" id="mbak:MSBR3_0805"/>
<dbReference type="SMART" id="SM00710">
    <property type="entry name" value="PbH1"/>
    <property type="match status" value="7"/>
</dbReference>
<dbReference type="Proteomes" id="UP000033066">
    <property type="component" value="Chromosome"/>
</dbReference>
<dbReference type="GeneID" id="24788294"/>
<dbReference type="InterPro" id="IPR022409">
    <property type="entry name" value="PKD/Chitinase_dom"/>
</dbReference>
<proteinExistence type="predicted"/>
<name>A0A0E3SL22_METBA</name>